<keyword evidence="2" id="KW-1185">Reference proteome</keyword>
<evidence type="ECO:0000313" key="1">
    <source>
        <dbReference type="EMBL" id="KIK35629.1"/>
    </source>
</evidence>
<proteinExistence type="predicted"/>
<dbReference type="EMBL" id="KN835604">
    <property type="protein sequence ID" value="KIK35629.1"/>
    <property type="molecule type" value="Genomic_DNA"/>
</dbReference>
<accession>A0A0D0AC12</accession>
<dbReference type="OrthoDB" id="2745718at2759"/>
<name>A0A0D0AC12_9AGAM</name>
<dbReference type="Proteomes" id="UP000054485">
    <property type="component" value="Unassembled WGS sequence"/>
</dbReference>
<sequence>MSSSELQYIVELSGQRLLPVPDVVGHTSFSKRLQLLRDKAHAWFKLNLHSFETLSLPRNLSSICIYVADGHLCWWNCDRDLAAIIPILPKPSRLQIKRNWPRGTLCSVAHSTHLDVFMDPTQNLLAIVYAVTLGPLQSDQTVHVDLRALNDDSIHPQAAGRSLVLSELPKFDTNYATLKGCGRHIALLRMQHSTRFSSGRMWQLQIWDWKNSTASNCVLNNTFLNHRHEFDVSFLGNNRLLVVTDNLKLYSIEDMSQTPQLMACFLLPFLLPDLGCPLPMDDSDIQHSSLPQKQAPQTMYTSDPKHQLLCITSRRIQVFIISTRIFFDLDGITGATPIPWILWGLSNARIFRHTGPCSVYVSGTRVVQAFPIHEPNLTHRRLALHVMDFSPLAVANRRGLGQVVKEPSTVAIGFGETVTTSLPYVDVELDRKFGSNVLDLEGIWADKDRIYLLNANWEGASGADVMSDTPRSRWLEVVDV</sequence>
<gene>
    <name evidence="1" type="ORF">CY34DRAFT_16907</name>
</gene>
<reference evidence="2" key="2">
    <citation type="submission" date="2015-01" db="EMBL/GenBank/DDBJ databases">
        <title>Evolutionary Origins and Diversification of the Mycorrhizal Mutualists.</title>
        <authorList>
            <consortium name="DOE Joint Genome Institute"/>
            <consortium name="Mycorrhizal Genomics Consortium"/>
            <person name="Kohler A."/>
            <person name="Kuo A."/>
            <person name="Nagy L.G."/>
            <person name="Floudas D."/>
            <person name="Copeland A."/>
            <person name="Barry K.W."/>
            <person name="Cichocki N."/>
            <person name="Veneault-Fourrey C."/>
            <person name="LaButti K."/>
            <person name="Lindquist E.A."/>
            <person name="Lipzen A."/>
            <person name="Lundell T."/>
            <person name="Morin E."/>
            <person name="Murat C."/>
            <person name="Riley R."/>
            <person name="Ohm R."/>
            <person name="Sun H."/>
            <person name="Tunlid A."/>
            <person name="Henrissat B."/>
            <person name="Grigoriev I.V."/>
            <person name="Hibbett D.S."/>
            <person name="Martin F."/>
        </authorList>
    </citation>
    <scope>NUCLEOTIDE SEQUENCE [LARGE SCALE GENOMIC DNA]</scope>
    <source>
        <strain evidence="2">UH-Slu-Lm8-n1</strain>
    </source>
</reference>
<evidence type="ECO:0000313" key="2">
    <source>
        <dbReference type="Proteomes" id="UP000054485"/>
    </source>
</evidence>
<protein>
    <submittedName>
        <fullName evidence="1">Uncharacterized protein</fullName>
    </submittedName>
</protein>
<dbReference type="InParanoid" id="A0A0D0AC12"/>
<reference evidence="1 2" key="1">
    <citation type="submission" date="2014-04" db="EMBL/GenBank/DDBJ databases">
        <authorList>
            <consortium name="DOE Joint Genome Institute"/>
            <person name="Kuo A."/>
            <person name="Ruytinx J."/>
            <person name="Rineau F."/>
            <person name="Colpaert J."/>
            <person name="Kohler A."/>
            <person name="Nagy L.G."/>
            <person name="Floudas D."/>
            <person name="Copeland A."/>
            <person name="Barry K.W."/>
            <person name="Cichocki N."/>
            <person name="Veneault-Fourrey C."/>
            <person name="LaButti K."/>
            <person name="Lindquist E.A."/>
            <person name="Lipzen A."/>
            <person name="Lundell T."/>
            <person name="Morin E."/>
            <person name="Murat C."/>
            <person name="Sun H."/>
            <person name="Tunlid A."/>
            <person name="Henrissat B."/>
            <person name="Grigoriev I.V."/>
            <person name="Hibbett D.S."/>
            <person name="Martin F."/>
            <person name="Nordberg H.P."/>
            <person name="Cantor M.N."/>
            <person name="Hua S.X."/>
        </authorList>
    </citation>
    <scope>NUCLEOTIDE SEQUENCE [LARGE SCALE GENOMIC DNA]</scope>
    <source>
        <strain evidence="1 2">UH-Slu-Lm8-n1</strain>
    </source>
</reference>
<dbReference type="AlphaFoldDB" id="A0A0D0AC12"/>
<dbReference type="HOGENOM" id="CLU_519888_0_0_1"/>
<organism evidence="1 2">
    <name type="scientific">Suillus luteus UH-Slu-Lm8-n1</name>
    <dbReference type="NCBI Taxonomy" id="930992"/>
    <lineage>
        <taxon>Eukaryota</taxon>
        <taxon>Fungi</taxon>
        <taxon>Dikarya</taxon>
        <taxon>Basidiomycota</taxon>
        <taxon>Agaricomycotina</taxon>
        <taxon>Agaricomycetes</taxon>
        <taxon>Agaricomycetidae</taxon>
        <taxon>Boletales</taxon>
        <taxon>Suillineae</taxon>
        <taxon>Suillaceae</taxon>
        <taxon>Suillus</taxon>
    </lineage>
</organism>